<dbReference type="AlphaFoldDB" id="A0ABD2IMU9"/>
<dbReference type="Proteomes" id="UP001620626">
    <property type="component" value="Unassembled WGS sequence"/>
</dbReference>
<gene>
    <name evidence="1" type="ORF">niasHT_039362</name>
</gene>
<keyword evidence="2" id="KW-1185">Reference proteome</keyword>
<comment type="caution">
    <text evidence="1">The sequence shown here is derived from an EMBL/GenBank/DDBJ whole genome shotgun (WGS) entry which is preliminary data.</text>
</comment>
<dbReference type="EMBL" id="JBICBT010001136">
    <property type="protein sequence ID" value="KAL3081397.1"/>
    <property type="molecule type" value="Genomic_DNA"/>
</dbReference>
<evidence type="ECO:0000313" key="2">
    <source>
        <dbReference type="Proteomes" id="UP001620626"/>
    </source>
</evidence>
<reference evidence="1 2" key="1">
    <citation type="submission" date="2024-10" db="EMBL/GenBank/DDBJ databases">
        <authorList>
            <person name="Kim D."/>
        </authorList>
    </citation>
    <scope>NUCLEOTIDE SEQUENCE [LARGE SCALE GENOMIC DNA]</scope>
    <source>
        <strain evidence="1">BH-2024</strain>
    </source>
</reference>
<protein>
    <submittedName>
        <fullName evidence="1">Uncharacterized protein</fullName>
    </submittedName>
</protein>
<name>A0ABD2IMU9_9BILA</name>
<proteinExistence type="predicted"/>
<accession>A0ABD2IMU9</accession>
<organism evidence="1 2">
    <name type="scientific">Heterodera trifolii</name>
    <dbReference type="NCBI Taxonomy" id="157864"/>
    <lineage>
        <taxon>Eukaryota</taxon>
        <taxon>Metazoa</taxon>
        <taxon>Ecdysozoa</taxon>
        <taxon>Nematoda</taxon>
        <taxon>Chromadorea</taxon>
        <taxon>Rhabditida</taxon>
        <taxon>Tylenchina</taxon>
        <taxon>Tylenchomorpha</taxon>
        <taxon>Tylenchoidea</taxon>
        <taxon>Heteroderidae</taxon>
        <taxon>Heteroderinae</taxon>
        <taxon>Heterodera</taxon>
    </lineage>
</organism>
<sequence length="121" mass="13707">MCETGKKFMGMFGSEPNEEAQQNVIGHIKKLNDRSMGNKHIQNGLEKLLGILFMATNDYINGMMKKMDNHDKLKQFLVQDTCDEAKLKLKKVDKIYKIVGKIGKIDIGESSKEKNESANID</sequence>
<evidence type="ECO:0000313" key="1">
    <source>
        <dbReference type="EMBL" id="KAL3081397.1"/>
    </source>
</evidence>